<dbReference type="EMBL" id="CM042888">
    <property type="protein sequence ID" value="KAI4326653.1"/>
    <property type="molecule type" value="Genomic_DNA"/>
</dbReference>
<reference evidence="2" key="1">
    <citation type="journal article" date="2023" name="Front. Plant Sci.">
        <title>Chromosomal-level genome assembly of Melastoma candidum provides insights into trichome evolution.</title>
        <authorList>
            <person name="Zhong Y."/>
            <person name="Wu W."/>
            <person name="Sun C."/>
            <person name="Zou P."/>
            <person name="Liu Y."/>
            <person name="Dai S."/>
            <person name="Zhou R."/>
        </authorList>
    </citation>
    <scope>NUCLEOTIDE SEQUENCE [LARGE SCALE GENOMIC DNA]</scope>
</reference>
<organism evidence="1 2">
    <name type="scientific">Melastoma candidum</name>
    <dbReference type="NCBI Taxonomy" id="119954"/>
    <lineage>
        <taxon>Eukaryota</taxon>
        <taxon>Viridiplantae</taxon>
        <taxon>Streptophyta</taxon>
        <taxon>Embryophyta</taxon>
        <taxon>Tracheophyta</taxon>
        <taxon>Spermatophyta</taxon>
        <taxon>Magnoliopsida</taxon>
        <taxon>eudicotyledons</taxon>
        <taxon>Gunneridae</taxon>
        <taxon>Pentapetalae</taxon>
        <taxon>rosids</taxon>
        <taxon>malvids</taxon>
        <taxon>Myrtales</taxon>
        <taxon>Melastomataceae</taxon>
        <taxon>Melastomatoideae</taxon>
        <taxon>Melastomateae</taxon>
        <taxon>Melastoma</taxon>
    </lineage>
</organism>
<protein>
    <submittedName>
        <fullName evidence="1">Uncharacterized protein</fullName>
    </submittedName>
</protein>
<accession>A0ACB9MQQ5</accession>
<name>A0ACB9MQQ5_9MYRT</name>
<comment type="caution">
    <text evidence="1">The sequence shown here is derived from an EMBL/GenBank/DDBJ whole genome shotgun (WGS) entry which is preliminary data.</text>
</comment>
<sequence>MSTGETIQSNANSRNHDGFFILIIEFYVSRSYLPGGDYIGGRSATTYKQFRQKCDHLVLETTSWSTISRMLSQVDVPFHAQPAMIAKISEAARAISAGNRDLEIVSLVIHITLIEPGNKTAIKSLEAVQEDGSGGSAEDSCAICMDNIRAGPQQVRTPCQHVYHGECIAGWLKRSNSCPLCRFHLPQ</sequence>
<keyword evidence="2" id="KW-1185">Reference proteome</keyword>
<gene>
    <name evidence="1" type="ORF">MLD38_031943</name>
</gene>
<proteinExistence type="predicted"/>
<evidence type="ECO:0000313" key="1">
    <source>
        <dbReference type="EMBL" id="KAI4326653.1"/>
    </source>
</evidence>
<dbReference type="Proteomes" id="UP001057402">
    <property type="component" value="Chromosome 9"/>
</dbReference>
<evidence type="ECO:0000313" key="2">
    <source>
        <dbReference type="Proteomes" id="UP001057402"/>
    </source>
</evidence>